<evidence type="ECO:0000313" key="2">
    <source>
        <dbReference type="Proteomes" id="UP000480275"/>
    </source>
</evidence>
<dbReference type="AlphaFoldDB" id="A0A6L5JYW4"/>
<name>A0A6L5JYW4_RHOTE</name>
<dbReference type="Proteomes" id="UP000480275">
    <property type="component" value="Unassembled WGS sequence"/>
</dbReference>
<proteinExistence type="predicted"/>
<gene>
    <name evidence="1" type="ORF">GHK24_11405</name>
</gene>
<protein>
    <submittedName>
        <fullName evidence="1">Glycine reductase</fullName>
    </submittedName>
</protein>
<reference evidence="1 2" key="1">
    <citation type="submission" date="2019-10" db="EMBL/GenBank/DDBJ databases">
        <title>Whole-genome sequence of the purple nonsulfur photosynthetic bacterium Rhodocyclus tenuis.</title>
        <authorList>
            <person name="Kyndt J.A."/>
            <person name="Meyer T.E."/>
        </authorList>
    </citation>
    <scope>NUCLEOTIDE SEQUENCE [LARGE SCALE GENOMIC DNA]</scope>
    <source>
        <strain evidence="1 2">DSM 110</strain>
    </source>
</reference>
<comment type="caution">
    <text evidence="1">The sequence shown here is derived from an EMBL/GenBank/DDBJ whole genome shotgun (WGS) entry which is preliminary data.</text>
</comment>
<dbReference type="EMBL" id="WIXJ01000009">
    <property type="protein sequence ID" value="MQY52379.1"/>
    <property type="molecule type" value="Genomic_DNA"/>
</dbReference>
<accession>A0A6L5JYW4</accession>
<evidence type="ECO:0000313" key="1">
    <source>
        <dbReference type="EMBL" id="MQY52379.1"/>
    </source>
</evidence>
<organism evidence="1 2">
    <name type="scientific">Rhodocyclus tenuis</name>
    <name type="common">Rhodospirillum tenue</name>
    <dbReference type="NCBI Taxonomy" id="1066"/>
    <lineage>
        <taxon>Bacteria</taxon>
        <taxon>Pseudomonadati</taxon>
        <taxon>Pseudomonadota</taxon>
        <taxon>Betaproteobacteria</taxon>
        <taxon>Rhodocyclales</taxon>
        <taxon>Rhodocyclaceae</taxon>
        <taxon>Rhodocyclus</taxon>
    </lineage>
</organism>
<sequence>MSHHDAPIPYLARTRAWYLALGYDNPYLWARHNDAPFFALKKPLSASTVALITTAAPYRPELGEQGPGAPYNATAKFWQVYSGDSAADHDLRIAHVAIDRRHTTMTDSGTWFPLPRLRALAARGLLRLAPRFHGFPTNRSQRQTVDVDAPELLARCRADGVDAALLVANCPVCHQSLSLAARHLEAHGIATVVLGCARDVVEHCGVPRLLFSDFPLGNAAGRPHDPASQELTLLLALNLLAEAETPRTTWQSPLRWPGPADWKLDYANPERVTADELARLRDEAETARLSARALREATLGQEARPAVCSL</sequence>